<evidence type="ECO:0000256" key="9">
    <source>
        <dbReference type="ARBA" id="ARBA00022741"/>
    </source>
</evidence>
<feature type="transmembrane region" description="Helical" evidence="15">
    <location>
        <begin position="25"/>
        <end position="44"/>
    </location>
</feature>
<feature type="transmembrane region" description="Helical" evidence="15">
    <location>
        <begin position="194"/>
        <end position="213"/>
    </location>
</feature>
<accession>A0A1H8MNA8</accession>
<evidence type="ECO:0000313" key="19">
    <source>
        <dbReference type="Proteomes" id="UP000183002"/>
    </source>
</evidence>
<proteinExistence type="predicted"/>
<dbReference type="SUPFAM" id="SSF47384">
    <property type="entry name" value="Homodimeric domain of signal transducing histidine kinase"/>
    <property type="match status" value="1"/>
</dbReference>
<evidence type="ECO:0000259" key="16">
    <source>
        <dbReference type="PROSITE" id="PS50109"/>
    </source>
</evidence>
<dbReference type="InterPro" id="IPR036097">
    <property type="entry name" value="HisK_dim/P_sf"/>
</dbReference>
<dbReference type="GO" id="GO:0000155">
    <property type="term" value="F:phosphorelay sensor kinase activity"/>
    <property type="evidence" value="ECO:0007669"/>
    <property type="project" value="InterPro"/>
</dbReference>
<keyword evidence="6" id="KW-0597">Phosphoprotein</keyword>
<dbReference type="InterPro" id="IPR036890">
    <property type="entry name" value="HATPase_C_sf"/>
</dbReference>
<dbReference type="PRINTS" id="PR00344">
    <property type="entry name" value="BCTRLSENSOR"/>
</dbReference>
<dbReference type="Gene3D" id="1.10.287.130">
    <property type="match status" value="1"/>
</dbReference>
<evidence type="ECO:0000256" key="13">
    <source>
        <dbReference type="ARBA" id="ARBA00023012"/>
    </source>
</evidence>
<dbReference type="CDD" id="cd00075">
    <property type="entry name" value="HATPase"/>
    <property type="match status" value="1"/>
</dbReference>
<dbReference type="EMBL" id="FOCO01000058">
    <property type="protein sequence ID" value="SEO18724.1"/>
    <property type="molecule type" value="Genomic_DNA"/>
</dbReference>
<feature type="domain" description="HAMP" evidence="17">
    <location>
        <begin position="214"/>
        <end position="266"/>
    </location>
</feature>
<dbReference type="SMART" id="SM00304">
    <property type="entry name" value="HAMP"/>
    <property type="match status" value="1"/>
</dbReference>
<dbReference type="Pfam" id="PF00672">
    <property type="entry name" value="HAMP"/>
    <property type="match status" value="1"/>
</dbReference>
<evidence type="ECO:0000256" key="1">
    <source>
        <dbReference type="ARBA" id="ARBA00000085"/>
    </source>
</evidence>
<evidence type="ECO:0000256" key="14">
    <source>
        <dbReference type="ARBA" id="ARBA00023136"/>
    </source>
</evidence>
<evidence type="ECO:0000256" key="3">
    <source>
        <dbReference type="ARBA" id="ARBA00012438"/>
    </source>
</evidence>
<evidence type="ECO:0000256" key="11">
    <source>
        <dbReference type="ARBA" id="ARBA00022840"/>
    </source>
</evidence>
<dbReference type="Pfam" id="PF02518">
    <property type="entry name" value="HATPase_c"/>
    <property type="match status" value="1"/>
</dbReference>
<dbReference type="InterPro" id="IPR005467">
    <property type="entry name" value="His_kinase_dom"/>
</dbReference>
<dbReference type="InterPro" id="IPR004358">
    <property type="entry name" value="Sig_transdc_His_kin-like_C"/>
</dbReference>
<dbReference type="InterPro" id="IPR050980">
    <property type="entry name" value="2C_sensor_his_kinase"/>
</dbReference>
<dbReference type="STRING" id="1077947.SAMN05216227_10588"/>
<dbReference type="CDD" id="cd00082">
    <property type="entry name" value="HisKA"/>
    <property type="match status" value="1"/>
</dbReference>
<dbReference type="Gene3D" id="3.30.565.10">
    <property type="entry name" value="Histidine kinase-like ATPase, C-terminal domain"/>
    <property type="match status" value="1"/>
</dbReference>
<evidence type="ECO:0000256" key="6">
    <source>
        <dbReference type="ARBA" id="ARBA00022553"/>
    </source>
</evidence>
<dbReference type="CDD" id="cd06225">
    <property type="entry name" value="HAMP"/>
    <property type="match status" value="1"/>
</dbReference>
<sequence>MTPRLALSRRAFLRRLLPQSLGGQLLAMLLLALAITQGLGLLLLTDERNRAVRAALGLEAAGRAANVALLLDDAPLGLRPSILRSADSPLVRFTVGPEAEAPHDSSDANFVLGQIRQILGDPARDIRADVHALVLPPIPMPEGMPATMRPMHEAMMAGRTDPIEMTLSIQLAGGEWLNVRTMFHRPGLQLSPQALLPLLLMVLAVVLVAWWTARRVVGPMRVLAIGADRLGRGLDTEPLPMTGPSEVRDTTRAFNQMKDRLTRFVNERTHMLAALSHDLRSPLTAMRLRIEMLEETEDSIRLKALVEEMQAMVEATLEFARGVAKTEPTATVDITALLGDLVSDTGGCASLAPTGPIYATIRPQALNRALRNLIDNAVRYGGIANVTLAQTPGTTVISIADTGPGLPDDQLEEVFEPFVRFEQSRSRDTGGVGLGLAIARTIIQAHGGTVTLCNTPDGGLEAVVRLPIGAV</sequence>
<dbReference type="Pfam" id="PF00512">
    <property type="entry name" value="HisKA"/>
    <property type="match status" value="1"/>
</dbReference>
<name>A0A1H8MNA8_9RHOB</name>
<keyword evidence="7" id="KW-0808">Transferase</keyword>
<dbReference type="Proteomes" id="UP000183002">
    <property type="component" value="Unassembled WGS sequence"/>
</dbReference>
<organism evidence="18 19">
    <name type="scientific">Pseudorhodobacter antarcticus</name>
    <dbReference type="NCBI Taxonomy" id="1077947"/>
    <lineage>
        <taxon>Bacteria</taxon>
        <taxon>Pseudomonadati</taxon>
        <taxon>Pseudomonadota</taxon>
        <taxon>Alphaproteobacteria</taxon>
        <taxon>Rhodobacterales</taxon>
        <taxon>Paracoccaceae</taxon>
        <taxon>Pseudorhodobacter</taxon>
    </lineage>
</organism>
<keyword evidence="9" id="KW-0547">Nucleotide-binding</keyword>
<evidence type="ECO:0000256" key="12">
    <source>
        <dbReference type="ARBA" id="ARBA00022989"/>
    </source>
</evidence>
<evidence type="ECO:0000256" key="5">
    <source>
        <dbReference type="ARBA" id="ARBA00022519"/>
    </source>
</evidence>
<keyword evidence="4" id="KW-1003">Cell membrane</keyword>
<comment type="subcellular location">
    <subcellularLocation>
        <location evidence="2">Cell inner membrane</location>
        <topology evidence="2">Multi-pass membrane protein</topology>
    </subcellularLocation>
</comment>
<evidence type="ECO:0000256" key="7">
    <source>
        <dbReference type="ARBA" id="ARBA00022679"/>
    </source>
</evidence>
<comment type="catalytic activity">
    <reaction evidence="1">
        <text>ATP + protein L-histidine = ADP + protein N-phospho-L-histidine.</text>
        <dbReference type="EC" id="2.7.13.3"/>
    </reaction>
</comment>
<dbReference type="PANTHER" id="PTHR44936">
    <property type="entry name" value="SENSOR PROTEIN CREC"/>
    <property type="match status" value="1"/>
</dbReference>
<keyword evidence="14 15" id="KW-0472">Membrane</keyword>
<dbReference type="GO" id="GO:0005524">
    <property type="term" value="F:ATP binding"/>
    <property type="evidence" value="ECO:0007669"/>
    <property type="project" value="UniProtKB-KW"/>
</dbReference>
<dbReference type="EC" id="2.7.13.3" evidence="3"/>
<dbReference type="SMART" id="SM00387">
    <property type="entry name" value="HATPase_c"/>
    <property type="match status" value="1"/>
</dbReference>
<dbReference type="SMART" id="SM00388">
    <property type="entry name" value="HisKA"/>
    <property type="match status" value="1"/>
</dbReference>
<evidence type="ECO:0000313" key="18">
    <source>
        <dbReference type="EMBL" id="SEO18724.1"/>
    </source>
</evidence>
<dbReference type="AlphaFoldDB" id="A0A1H8MNA8"/>
<keyword evidence="19" id="KW-1185">Reference proteome</keyword>
<dbReference type="GO" id="GO:0005886">
    <property type="term" value="C:plasma membrane"/>
    <property type="evidence" value="ECO:0007669"/>
    <property type="project" value="UniProtKB-SubCell"/>
</dbReference>
<evidence type="ECO:0000256" key="15">
    <source>
        <dbReference type="SAM" id="Phobius"/>
    </source>
</evidence>
<dbReference type="SUPFAM" id="SSF55874">
    <property type="entry name" value="ATPase domain of HSP90 chaperone/DNA topoisomerase II/histidine kinase"/>
    <property type="match status" value="1"/>
</dbReference>
<evidence type="ECO:0000259" key="17">
    <source>
        <dbReference type="PROSITE" id="PS50885"/>
    </source>
</evidence>
<protein>
    <recommendedName>
        <fullName evidence="3">histidine kinase</fullName>
        <ecNumber evidence="3">2.7.13.3</ecNumber>
    </recommendedName>
</protein>
<dbReference type="InterPro" id="IPR003594">
    <property type="entry name" value="HATPase_dom"/>
</dbReference>
<keyword evidence="10 18" id="KW-0418">Kinase</keyword>
<keyword evidence="8 15" id="KW-0812">Transmembrane</keyword>
<dbReference type="InterPro" id="IPR003660">
    <property type="entry name" value="HAMP_dom"/>
</dbReference>
<dbReference type="PROSITE" id="PS50109">
    <property type="entry name" value="HIS_KIN"/>
    <property type="match status" value="1"/>
</dbReference>
<dbReference type="PROSITE" id="PS50885">
    <property type="entry name" value="HAMP"/>
    <property type="match status" value="1"/>
</dbReference>
<keyword evidence="5" id="KW-0997">Cell inner membrane</keyword>
<dbReference type="InterPro" id="IPR003661">
    <property type="entry name" value="HisK_dim/P_dom"/>
</dbReference>
<gene>
    <name evidence="18" type="ORF">SAMN05216227_10588</name>
</gene>
<dbReference type="RefSeq" id="WP_231579738.1">
    <property type="nucleotide sequence ID" value="NZ_LGHU01000077.1"/>
</dbReference>
<keyword evidence="11" id="KW-0067">ATP-binding</keyword>
<keyword evidence="13" id="KW-0902">Two-component regulatory system</keyword>
<evidence type="ECO:0000256" key="10">
    <source>
        <dbReference type="ARBA" id="ARBA00022777"/>
    </source>
</evidence>
<dbReference type="PANTHER" id="PTHR44936:SF5">
    <property type="entry name" value="SENSOR HISTIDINE KINASE ENVZ"/>
    <property type="match status" value="1"/>
</dbReference>
<evidence type="ECO:0000256" key="8">
    <source>
        <dbReference type="ARBA" id="ARBA00022692"/>
    </source>
</evidence>
<keyword evidence="12 15" id="KW-1133">Transmembrane helix</keyword>
<reference evidence="18 19" key="1">
    <citation type="submission" date="2016-10" db="EMBL/GenBank/DDBJ databases">
        <authorList>
            <person name="de Groot N.N."/>
        </authorList>
    </citation>
    <scope>NUCLEOTIDE SEQUENCE [LARGE SCALE GENOMIC DNA]</scope>
    <source>
        <strain evidence="18 19">CGMCC 1.10836</strain>
    </source>
</reference>
<evidence type="ECO:0000256" key="4">
    <source>
        <dbReference type="ARBA" id="ARBA00022475"/>
    </source>
</evidence>
<evidence type="ECO:0000256" key="2">
    <source>
        <dbReference type="ARBA" id="ARBA00004429"/>
    </source>
</evidence>
<feature type="domain" description="Histidine kinase" evidence="16">
    <location>
        <begin position="274"/>
        <end position="470"/>
    </location>
</feature>